<comment type="caution">
    <text evidence="2">The sequence shown here is derived from an EMBL/GenBank/DDBJ whole genome shotgun (WGS) entry which is preliminary data.</text>
</comment>
<sequence>MMECRDAERMIRQEFVACLGDTLFQVEGITPPVLKSLGGSTLSKNDAQIMMSFVMSFGRSVIENVVIHVDEETDAKDEKTTDKSQILTRTENLVSRLISREIDIGVTAFITETTPLRKEGKEKRRNDAQASSSPFGSPPVPTPTSMLTPSPPSPLSKLTLPPSPFNKSFYAFNSHLDPTVGRTIASFSDSRWKDVLSYRTFPSCGKLNVALSRPLLSCSAGTLVISPSSFTATDQSQLTVPLVCSSPLSPSASNSATDQMRIEMEEVEFSNLNVDGSVDGVVQIEGADSLRLKKVDFSNVKNGASDAVRIFVMGAGPLSFST</sequence>
<proteinExistence type="predicted"/>
<accession>A0ABQ9Y809</accession>
<protein>
    <submittedName>
        <fullName evidence="2">Uncharacterized protein</fullName>
    </submittedName>
</protein>
<feature type="compositionally biased region" description="Basic and acidic residues" evidence="1">
    <location>
        <begin position="115"/>
        <end position="127"/>
    </location>
</feature>
<gene>
    <name evidence="2" type="ORF">BLNAU_5078</name>
</gene>
<dbReference type="Proteomes" id="UP001281761">
    <property type="component" value="Unassembled WGS sequence"/>
</dbReference>
<organism evidence="2 3">
    <name type="scientific">Blattamonas nauphoetae</name>
    <dbReference type="NCBI Taxonomy" id="2049346"/>
    <lineage>
        <taxon>Eukaryota</taxon>
        <taxon>Metamonada</taxon>
        <taxon>Preaxostyla</taxon>
        <taxon>Oxymonadida</taxon>
        <taxon>Blattamonas</taxon>
    </lineage>
</organism>
<dbReference type="EMBL" id="JARBJD010000026">
    <property type="protein sequence ID" value="KAK2959881.1"/>
    <property type="molecule type" value="Genomic_DNA"/>
</dbReference>
<evidence type="ECO:0000256" key="1">
    <source>
        <dbReference type="SAM" id="MobiDB-lite"/>
    </source>
</evidence>
<feature type="region of interest" description="Disordered" evidence="1">
    <location>
        <begin position="115"/>
        <end position="159"/>
    </location>
</feature>
<reference evidence="2 3" key="1">
    <citation type="journal article" date="2022" name="bioRxiv">
        <title>Genomics of Preaxostyla Flagellates Illuminates Evolutionary Transitions and the Path Towards Mitochondrial Loss.</title>
        <authorList>
            <person name="Novak L.V.F."/>
            <person name="Treitli S.C."/>
            <person name="Pyrih J."/>
            <person name="Halakuc P."/>
            <person name="Pipaliya S.V."/>
            <person name="Vacek V."/>
            <person name="Brzon O."/>
            <person name="Soukal P."/>
            <person name="Eme L."/>
            <person name="Dacks J.B."/>
            <person name="Karnkowska A."/>
            <person name="Elias M."/>
            <person name="Hampl V."/>
        </authorList>
    </citation>
    <scope>NUCLEOTIDE SEQUENCE [LARGE SCALE GENOMIC DNA]</scope>
    <source>
        <strain evidence="2">NAU3</strain>
        <tissue evidence="2">Gut</tissue>
    </source>
</reference>
<evidence type="ECO:0000313" key="3">
    <source>
        <dbReference type="Proteomes" id="UP001281761"/>
    </source>
</evidence>
<name>A0ABQ9Y809_9EUKA</name>
<evidence type="ECO:0000313" key="2">
    <source>
        <dbReference type="EMBL" id="KAK2959881.1"/>
    </source>
</evidence>
<keyword evidence="3" id="KW-1185">Reference proteome</keyword>